<evidence type="ECO:0000313" key="1">
    <source>
        <dbReference type="EMBL" id="OLV16045.1"/>
    </source>
</evidence>
<gene>
    <name evidence="1" type="ORF">BOO71_0013141</name>
</gene>
<keyword evidence="2" id="KW-1185">Reference proteome</keyword>
<comment type="caution">
    <text evidence="1">The sequence shown here is derived from an EMBL/GenBank/DDBJ whole genome shotgun (WGS) entry which is preliminary data.</text>
</comment>
<reference evidence="1 2" key="1">
    <citation type="submission" date="2017-01" db="EMBL/GenBank/DDBJ databases">
        <title>Genome Analysis of Deinococcus marmoris KOPRI26562.</title>
        <authorList>
            <person name="Kim J.H."/>
            <person name="Oh H.-M."/>
        </authorList>
    </citation>
    <scope>NUCLEOTIDE SEQUENCE [LARGE SCALE GENOMIC DNA]</scope>
    <source>
        <strain evidence="1 2">KOPRI26562</strain>
    </source>
</reference>
<accession>A0A1U7NT11</accession>
<sequence>MSRRSILQIMSTAGPHHETRAGANAIAHALRAWWCARLGRPLRG</sequence>
<dbReference type="AlphaFoldDB" id="A0A1U7NT11"/>
<dbReference type="Proteomes" id="UP000186607">
    <property type="component" value="Unassembled WGS sequence"/>
</dbReference>
<proteinExistence type="predicted"/>
<evidence type="ECO:0000313" key="2">
    <source>
        <dbReference type="Proteomes" id="UP000186607"/>
    </source>
</evidence>
<dbReference type="STRING" id="249408.BOO71_0013141"/>
<name>A0A1U7NT11_9DEIO</name>
<organism evidence="1 2">
    <name type="scientific">Deinococcus marmoris</name>
    <dbReference type="NCBI Taxonomy" id="249408"/>
    <lineage>
        <taxon>Bacteria</taxon>
        <taxon>Thermotogati</taxon>
        <taxon>Deinococcota</taxon>
        <taxon>Deinococci</taxon>
        <taxon>Deinococcales</taxon>
        <taxon>Deinococcaceae</taxon>
        <taxon>Deinococcus</taxon>
    </lineage>
</organism>
<dbReference type="EMBL" id="MSTI01000156">
    <property type="protein sequence ID" value="OLV16045.1"/>
    <property type="molecule type" value="Genomic_DNA"/>
</dbReference>
<protein>
    <submittedName>
        <fullName evidence="1">Uncharacterized protein</fullName>
    </submittedName>
</protein>